<reference evidence="8" key="3">
    <citation type="submission" date="2023-08" db="EMBL/GenBank/DDBJ databases">
        <title>Mucin Metabolism Genes Underlie the Key Renovations of Bacteroides xylanisolvens Genomes in Captive Great Apes.</title>
        <authorList>
            <person name="Nishida A.H."/>
        </authorList>
    </citation>
    <scope>NUCLEOTIDE SEQUENCE</scope>
    <source>
        <strain evidence="8">P19.10B</strain>
    </source>
</reference>
<dbReference type="PROSITE" id="PS00523">
    <property type="entry name" value="SULFATASE_1"/>
    <property type="match status" value="1"/>
</dbReference>
<protein>
    <submittedName>
        <fullName evidence="9">Arylsulfatase</fullName>
    </submittedName>
    <submittedName>
        <fullName evidence="7">Sulfatase-like hydrolase/transferase</fullName>
    </submittedName>
</protein>
<evidence type="ECO:0000313" key="8">
    <source>
        <dbReference type="EMBL" id="MCA4524636.1"/>
    </source>
</evidence>
<dbReference type="PANTHER" id="PTHR42693:SF53">
    <property type="entry name" value="ENDO-4-O-SULFATASE"/>
    <property type="match status" value="1"/>
</dbReference>
<dbReference type="GO" id="GO:0046872">
    <property type="term" value="F:metal ion binding"/>
    <property type="evidence" value="ECO:0007669"/>
    <property type="project" value="UniProtKB-KW"/>
</dbReference>
<dbReference type="PANTHER" id="PTHR42693">
    <property type="entry name" value="ARYLSULFATASE FAMILY MEMBER"/>
    <property type="match status" value="1"/>
</dbReference>
<evidence type="ECO:0000256" key="3">
    <source>
        <dbReference type="ARBA" id="ARBA00022801"/>
    </source>
</evidence>
<keyword evidence="4" id="KW-0106">Calcium</keyword>
<evidence type="ECO:0000313" key="9">
    <source>
        <dbReference type="EMBL" id="RHL35333.1"/>
    </source>
</evidence>
<dbReference type="AlphaFoldDB" id="A0A412K324"/>
<feature type="domain" description="Sulfatase N-terminal" evidence="6">
    <location>
        <begin position="22"/>
        <end position="366"/>
    </location>
</feature>
<name>A0A412K324_9BACE</name>
<dbReference type="EMBL" id="QROO01000023">
    <property type="protein sequence ID" value="RHL35333.1"/>
    <property type="molecule type" value="Genomic_DNA"/>
</dbReference>
<dbReference type="Pfam" id="PF00884">
    <property type="entry name" value="Sulfatase"/>
    <property type="match status" value="1"/>
</dbReference>
<dbReference type="Proteomes" id="UP000284495">
    <property type="component" value="Unassembled WGS sequence"/>
</dbReference>
<dbReference type="GO" id="GO:0016740">
    <property type="term" value="F:transferase activity"/>
    <property type="evidence" value="ECO:0007669"/>
    <property type="project" value="UniProtKB-KW"/>
</dbReference>
<dbReference type="CDD" id="cd16143">
    <property type="entry name" value="ARS_like"/>
    <property type="match status" value="1"/>
</dbReference>
<sequence>MNKLITFSSALFTTTAINAQSPNIIFILADDLGYGDISAFNPESKISTPNIDNLTQDGITFTDAHSSSALSTPSRYSILTGRYPWRTKLKEGVLDGYSPAMITPDRRTIAQMLSENGYNTACIGKWHLGWDWGYPQNAQNKKDVDFSLPIKNGPTERGFDYFYGIPSSLDIAPYVYVENNKVTALPNHIIEPQKGLKLMHGGVAGADFDPQDCLPNIIRHSISYISKQKNSKKPFFLYLPITAPHTPVLPANKYKGKTTIGDYGDFVVMIDDMIQQIIKALQKNGQLDNTIVIFTSDNGCAPYVGVKEMEKQGHFPSYIYRGYKTDIYEGGHRIPLIVSWKGKFSNETNNSLVSLTDFYATFAQMVNHKLKDEEAVDSYSIWPILSKQGASNRKDLVYESGKGYLSLRTPQLKLVFNGGSGGWGYPNKPADLAQLPPMQLFNLKEDPSEKENIIHDKCYEQEVKEMTQLIRKYVKEGRSTPGAEVANDTENDWKQVNIFMQ</sequence>
<feature type="modified residue" description="3-oxoalanine (Ser)" evidence="5">
    <location>
        <position position="71"/>
    </location>
</feature>
<comment type="caution">
    <text evidence="9">The sequence shown here is derived from an EMBL/GenBank/DDBJ whole genome shotgun (WGS) entry which is preliminary data.</text>
</comment>
<reference evidence="7 11" key="2">
    <citation type="journal article" date="2019" name="Nat. Med.">
        <title>A library of human gut bacterial isolates paired with longitudinal multiomics data enables mechanistic microbiome research.</title>
        <authorList>
            <person name="Poyet M."/>
            <person name="Groussin M."/>
            <person name="Gibbons S.M."/>
            <person name="Avila-Pacheco J."/>
            <person name="Jiang X."/>
            <person name="Kearney S.M."/>
            <person name="Perrotta A.R."/>
            <person name="Berdy B."/>
            <person name="Zhao S."/>
            <person name="Lieberman T.D."/>
            <person name="Swanson P.K."/>
            <person name="Smith M."/>
            <person name="Roesemann S."/>
            <person name="Alexander J.E."/>
            <person name="Rich S.A."/>
            <person name="Livny J."/>
            <person name="Vlamakis H."/>
            <person name="Clish C."/>
            <person name="Bullock K."/>
            <person name="Deik A."/>
            <person name="Scott J."/>
            <person name="Pierce K.A."/>
            <person name="Xavier R.J."/>
            <person name="Alm E.J."/>
        </authorList>
    </citation>
    <scope>NUCLEOTIDE SEQUENCE [LARGE SCALE GENOMIC DNA]</scope>
    <source>
        <strain evidence="7 11">BIOML-A7</strain>
    </source>
</reference>
<accession>A0A412K324</accession>
<comment type="similarity">
    <text evidence="1">Belongs to the sulfatase family.</text>
</comment>
<dbReference type="Gene3D" id="3.40.720.10">
    <property type="entry name" value="Alkaline Phosphatase, subunit A"/>
    <property type="match status" value="1"/>
</dbReference>
<comment type="PTM">
    <text evidence="5">The conversion to 3-oxoalanine (also known as C-formylglycine, FGly), of a serine or cysteine residue in prokaryotes and of a cysteine residue in eukaryotes, is critical for catalytic activity.</text>
</comment>
<dbReference type="PROSITE" id="PS00149">
    <property type="entry name" value="SULFATASE_2"/>
    <property type="match status" value="1"/>
</dbReference>
<evidence type="ECO:0000313" key="7">
    <source>
        <dbReference type="EMBL" id="KAB6426542.1"/>
    </source>
</evidence>
<dbReference type="InterPro" id="IPR017850">
    <property type="entry name" value="Alkaline_phosphatase_core_sf"/>
</dbReference>
<keyword evidence="3 7" id="KW-0378">Hydrolase</keyword>
<keyword evidence="7" id="KW-0808">Transferase</keyword>
<evidence type="ECO:0000256" key="2">
    <source>
        <dbReference type="ARBA" id="ARBA00022723"/>
    </source>
</evidence>
<evidence type="ECO:0000259" key="6">
    <source>
        <dbReference type="Pfam" id="PF00884"/>
    </source>
</evidence>
<gene>
    <name evidence="9" type="ORF">DW027_16995</name>
    <name evidence="7" type="ORF">GAZ26_04260</name>
    <name evidence="8" type="ORF">LDZ35_15655</name>
</gene>
<evidence type="ECO:0000256" key="1">
    <source>
        <dbReference type="ARBA" id="ARBA00008779"/>
    </source>
</evidence>
<organism evidence="9 10">
    <name type="scientific">Bacteroides xylanisolvens</name>
    <dbReference type="NCBI Taxonomy" id="371601"/>
    <lineage>
        <taxon>Bacteria</taxon>
        <taxon>Pseudomonadati</taxon>
        <taxon>Bacteroidota</taxon>
        <taxon>Bacteroidia</taxon>
        <taxon>Bacteroidales</taxon>
        <taxon>Bacteroidaceae</taxon>
        <taxon>Bacteroides</taxon>
    </lineage>
</organism>
<dbReference type="Proteomes" id="UP001197958">
    <property type="component" value="Unassembled WGS sequence"/>
</dbReference>
<dbReference type="InterPro" id="IPR000917">
    <property type="entry name" value="Sulfatase_N"/>
</dbReference>
<evidence type="ECO:0000256" key="4">
    <source>
        <dbReference type="ARBA" id="ARBA00022837"/>
    </source>
</evidence>
<evidence type="ECO:0000256" key="5">
    <source>
        <dbReference type="PIRSR" id="PIRSR600917-52"/>
    </source>
</evidence>
<dbReference type="Gene3D" id="3.30.1120.10">
    <property type="match status" value="1"/>
</dbReference>
<dbReference type="InterPro" id="IPR050738">
    <property type="entry name" value="Sulfatase"/>
</dbReference>
<dbReference type="SUPFAM" id="SSF53649">
    <property type="entry name" value="Alkaline phosphatase-like"/>
    <property type="match status" value="1"/>
</dbReference>
<dbReference type="EMBL" id="JAIWWW010000035">
    <property type="protein sequence ID" value="MCA4524636.1"/>
    <property type="molecule type" value="Genomic_DNA"/>
</dbReference>
<dbReference type="EMBL" id="WDCG01000003">
    <property type="protein sequence ID" value="KAB6426542.1"/>
    <property type="molecule type" value="Genomic_DNA"/>
</dbReference>
<evidence type="ECO:0000313" key="10">
    <source>
        <dbReference type="Proteomes" id="UP000284495"/>
    </source>
</evidence>
<dbReference type="InterPro" id="IPR024607">
    <property type="entry name" value="Sulfatase_CS"/>
</dbReference>
<keyword evidence="2" id="KW-0479">Metal-binding</keyword>
<reference evidence="9 10" key="1">
    <citation type="submission" date="2018-08" db="EMBL/GenBank/DDBJ databases">
        <title>A genome reference for cultivated species of the human gut microbiota.</title>
        <authorList>
            <person name="Zou Y."/>
            <person name="Xue W."/>
            <person name="Luo G."/>
        </authorList>
    </citation>
    <scope>NUCLEOTIDE SEQUENCE [LARGE SCALE GENOMIC DNA]</scope>
    <source>
        <strain evidence="9 10">AF38-2</strain>
    </source>
</reference>
<dbReference type="RefSeq" id="WP_008023830.1">
    <property type="nucleotide sequence ID" value="NZ_CP072212.1"/>
</dbReference>
<proteinExistence type="inferred from homology"/>
<dbReference type="GO" id="GO:0004065">
    <property type="term" value="F:arylsulfatase activity"/>
    <property type="evidence" value="ECO:0007669"/>
    <property type="project" value="TreeGrafter"/>
</dbReference>
<dbReference type="Proteomes" id="UP000471447">
    <property type="component" value="Unassembled WGS sequence"/>
</dbReference>
<evidence type="ECO:0000313" key="11">
    <source>
        <dbReference type="Proteomes" id="UP000471447"/>
    </source>
</evidence>